<reference evidence="3" key="2">
    <citation type="submission" date="2015-01" db="EMBL/GenBank/DDBJ databases">
        <title>Evolutionary Origins and Diversification of the Mycorrhizal Mutualists.</title>
        <authorList>
            <consortium name="DOE Joint Genome Institute"/>
            <consortium name="Mycorrhizal Genomics Consortium"/>
            <person name="Kohler A."/>
            <person name="Kuo A."/>
            <person name="Nagy L.G."/>
            <person name="Floudas D."/>
            <person name="Copeland A."/>
            <person name="Barry K.W."/>
            <person name="Cichocki N."/>
            <person name="Veneault-Fourrey C."/>
            <person name="LaButti K."/>
            <person name="Lindquist E.A."/>
            <person name="Lipzen A."/>
            <person name="Lundell T."/>
            <person name="Morin E."/>
            <person name="Murat C."/>
            <person name="Riley R."/>
            <person name="Ohm R."/>
            <person name="Sun H."/>
            <person name="Tunlid A."/>
            <person name="Henrissat B."/>
            <person name="Grigoriev I.V."/>
            <person name="Hibbett D.S."/>
            <person name="Martin F."/>
        </authorList>
    </citation>
    <scope>NUCLEOTIDE SEQUENCE [LARGE SCALE GENOMIC DNA]</scope>
    <source>
        <strain evidence="3">Ve08.2h10</strain>
    </source>
</reference>
<keyword evidence="3" id="KW-1185">Reference proteome</keyword>
<dbReference type="InParanoid" id="A0A0D0CCN8"/>
<feature type="compositionally biased region" description="Low complexity" evidence="1">
    <location>
        <begin position="187"/>
        <end position="200"/>
    </location>
</feature>
<sequence>MKQVLLPTAADLKQKFELRKAKDGHWNLPLDDFLSASLELQKRLVRDFMNHCWQEMARQKGSAPFSKMTKDLAEFVDLDAGYLLDKPSLEIKDPSHMSKYNPIFAFKDTAKQSRKTTQRTSLNITQVAPCNVTPAIPPPNGSPKSVVALSQQSKACKPSPNAKPMVNVSTLIASSFSQMVHNHGSIDDSSSESSSDSNESQIPSLAQRLKQVFGADQHPPPNSGSVEDVLPGRLDWKYNNFHLPPEGHRWLPKHESALGGDLFATTGEVHGRAHLVAQALFTGMLIRDTEMVVGGRTPLCGYPFIPPELKGKTIPGHYISGYILPWCKRLSEQLKESNAKVISRRPHCSPTDIKGKWHEAHDFMLGLSSDKQYRQLVMSLEQIDNSRSPDQDCACRIPLLDFSWDTNSHHAGDEPHKSWAMAFKAITSVTLHDSAGERYGQWYIALHAAFVGMILCDIAMSKSTLAMCAYPSLPSFVALTCITDSCVADAIQWCKMLRHTILKGSQHKPMAQKRPKPVADLPAAKNPRQDATQEPVISARPTRIRKPKKMDPSDYLINKTGHGLQNS</sequence>
<dbReference type="AlphaFoldDB" id="A0A0D0CCN8"/>
<feature type="region of interest" description="Disordered" evidence="1">
    <location>
        <begin position="182"/>
        <end position="202"/>
    </location>
</feature>
<name>A0A0D0CCN8_9AGAM</name>
<dbReference type="OrthoDB" id="2673963at2759"/>
<proteinExistence type="predicted"/>
<gene>
    <name evidence="2" type="ORF">PAXRUDRAFT_21052</name>
</gene>
<accession>A0A0D0CCN8</accession>
<evidence type="ECO:0000313" key="3">
    <source>
        <dbReference type="Proteomes" id="UP000054538"/>
    </source>
</evidence>
<feature type="region of interest" description="Disordered" evidence="1">
    <location>
        <begin position="134"/>
        <end position="164"/>
    </location>
</feature>
<feature type="region of interest" description="Disordered" evidence="1">
    <location>
        <begin position="505"/>
        <end position="567"/>
    </location>
</feature>
<protein>
    <submittedName>
        <fullName evidence="2">Uncharacterized protein</fullName>
    </submittedName>
</protein>
<dbReference type="Proteomes" id="UP000054538">
    <property type="component" value="Unassembled WGS sequence"/>
</dbReference>
<dbReference type="EMBL" id="KN829937">
    <property type="protein sequence ID" value="KIK73263.1"/>
    <property type="molecule type" value="Genomic_DNA"/>
</dbReference>
<evidence type="ECO:0000256" key="1">
    <source>
        <dbReference type="SAM" id="MobiDB-lite"/>
    </source>
</evidence>
<organism evidence="2 3">
    <name type="scientific">Paxillus rubicundulus Ve08.2h10</name>
    <dbReference type="NCBI Taxonomy" id="930991"/>
    <lineage>
        <taxon>Eukaryota</taxon>
        <taxon>Fungi</taxon>
        <taxon>Dikarya</taxon>
        <taxon>Basidiomycota</taxon>
        <taxon>Agaricomycotina</taxon>
        <taxon>Agaricomycetes</taxon>
        <taxon>Agaricomycetidae</taxon>
        <taxon>Boletales</taxon>
        <taxon>Paxilineae</taxon>
        <taxon>Paxillaceae</taxon>
        <taxon>Paxillus</taxon>
    </lineage>
</organism>
<evidence type="ECO:0000313" key="2">
    <source>
        <dbReference type="EMBL" id="KIK73263.1"/>
    </source>
</evidence>
<reference evidence="2 3" key="1">
    <citation type="submission" date="2014-04" db="EMBL/GenBank/DDBJ databases">
        <authorList>
            <consortium name="DOE Joint Genome Institute"/>
            <person name="Kuo A."/>
            <person name="Kohler A."/>
            <person name="Jargeat P."/>
            <person name="Nagy L.G."/>
            <person name="Floudas D."/>
            <person name="Copeland A."/>
            <person name="Barry K.W."/>
            <person name="Cichocki N."/>
            <person name="Veneault-Fourrey C."/>
            <person name="LaButti K."/>
            <person name="Lindquist E.A."/>
            <person name="Lipzen A."/>
            <person name="Lundell T."/>
            <person name="Morin E."/>
            <person name="Murat C."/>
            <person name="Sun H."/>
            <person name="Tunlid A."/>
            <person name="Henrissat B."/>
            <person name="Grigoriev I.V."/>
            <person name="Hibbett D.S."/>
            <person name="Martin F."/>
            <person name="Nordberg H.P."/>
            <person name="Cantor M.N."/>
            <person name="Hua S.X."/>
        </authorList>
    </citation>
    <scope>NUCLEOTIDE SEQUENCE [LARGE SCALE GENOMIC DNA]</scope>
    <source>
        <strain evidence="2 3">Ve08.2h10</strain>
    </source>
</reference>
<dbReference type="HOGENOM" id="CLU_026452_1_0_1"/>